<keyword evidence="1" id="KW-0805">Transcription regulation</keyword>
<dbReference type="EMBL" id="CP028324">
    <property type="protein sequence ID" value="AVR97315.1"/>
    <property type="molecule type" value="Genomic_DNA"/>
</dbReference>
<keyword evidence="3" id="KW-0804">Transcription</keyword>
<dbReference type="Gene3D" id="1.10.10.60">
    <property type="entry name" value="Homeodomain-like"/>
    <property type="match status" value="2"/>
</dbReference>
<dbReference type="GO" id="GO:0003700">
    <property type="term" value="F:DNA-binding transcription factor activity"/>
    <property type="evidence" value="ECO:0007669"/>
    <property type="project" value="InterPro"/>
</dbReference>
<feature type="transmembrane region" description="Helical" evidence="4">
    <location>
        <begin position="192"/>
        <end position="213"/>
    </location>
</feature>
<dbReference type="SMART" id="SM00342">
    <property type="entry name" value="HTH_ARAC"/>
    <property type="match status" value="1"/>
</dbReference>
<evidence type="ECO:0000256" key="1">
    <source>
        <dbReference type="ARBA" id="ARBA00023015"/>
    </source>
</evidence>
<keyword evidence="2" id="KW-0238">DNA-binding</keyword>
<evidence type="ECO:0000256" key="3">
    <source>
        <dbReference type="ARBA" id="ARBA00023163"/>
    </source>
</evidence>
<name>A0A2R4CCI9_9BURK</name>
<dbReference type="PROSITE" id="PS00041">
    <property type="entry name" value="HTH_ARAC_FAMILY_1"/>
    <property type="match status" value="1"/>
</dbReference>
<dbReference type="SUPFAM" id="SSF46689">
    <property type="entry name" value="Homeodomain-like"/>
    <property type="match status" value="1"/>
</dbReference>
<feature type="transmembrane region" description="Helical" evidence="4">
    <location>
        <begin position="56"/>
        <end position="75"/>
    </location>
</feature>
<dbReference type="PANTHER" id="PTHR43280:SF2">
    <property type="entry name" value="HTH-TYPE TRANSCRIPTIONAL REGULATOR EXSA"/>
    <property type="match status" value="1"/>
</dbReference>
<keyword evidence="7" id="KW-1185">Reference proteome</keyword>
<feature type="domain" description="HTH araC/xylS-type" evidence="5">
    <location>
        <begin position="276"/>
        <end position="388"/>
    </location>
</feature>
<evidence type="ECO:0000256" key="2">
    <source>
        <dbReference type="ARBA" id="ARBA00023125"/>
    </source>
</evidence>
<dbReference type="PROSITE" id="PS01124">
    <property type="entry name" value="HTH_ARAC_FAMILY_2"/>
    <property type="match status" value="1"/>
</dbReference>
<feature type="transmembrane region" description="Helical" evidence="4">
    <location>
        <begin position="31"/>
        <end position="50"/>
    </location>
</feature>
<evidence type="ECO:0000313" key="7">
    <source>
        <dbReference type="Proteomes" id="UP000240505"/>
    </source>
</evidence>
<dbReference type="AlphaFoldDB" id="A0A2R4CCI9"/>
<feature type="transmembrane region" description="Helical" evidence="4">
    <location>
        <begin position="124"/>
        <end position="147"/>
    </location>
</feature>
<feature type="transmembrane region" description="Helical" evidence="4">
    <location>
        <begin position="6"/>
        <end position="24"/>
    </location>
</feature>
<keyword evidence="4" id="KW-1133">Transmembrane helix</keyword>
<protein>
    <recommendedName>
        <fullName evidence="5">HTH araC/xylS-type domain-containing protein</fullName>
    </recommendedName>
</protein>
<proteinExistence type="predicted"/>
<feature type="transmembrane region" description="Helical" evidence="4">
    <location>
        <begin position="168"/>
        <end position="186"/>
    </location>
</feature>
<evidence type="ECO:0000256" key="4">
    <source>
        <dbReference type="SAM" id="Phobius"/>
    </source>
</evidence>
<keyword evidence="4" id="KW-0812">Transmembrane</keyword>
<gene>
    <name evidence="6" type="ORF">C9I28_17935</name>
</gene>
<accession>A0A2R4CCI9</accession>
<dbReference type="InterPro" id="IPR018060">
    <property type="entry name" value="HTH_AraC"/>
</dbReference>
<dbReference type="PANTHER" id="PTHR43280">
    <property type="entry name" value="ARAC-FAMILY TRANSCRIPTIONAL REGULATOR"/>
    <property type="match status" value="1"/>
</dbReference>
<dbReference type="Pfam" id="PF12833">
    <property type="entry name" value="HTH_18"/>
    <property type="match status" value="1"/>
</dbReference>
<evidence type="ECO:0000313" key="6">
    <source>
        <dbReference type="EMBL" id="AVR97315.1"/>
    </source>
</evidence>
<reference evidence="6 7" key="1">
    <citation type="submission" date="2018-03" db="EMBL/GenBank/DDBJ databases">
        <title>Massilia armeniaca sp. nov., isolated from desert soil.</title>
        <authorList>
            <person name="Huang H."/>
            <person name="Ren M."/>
        </authorList>
    </citation>
    <scope>NUCLEOTIDE SEQUENCE [LARGE SCALE GENOMIC DNA]</scope>
    <source>
        <strain evidence="6 7">ZMN-3</strain>
    </source>
</reference>
<feature type="transmembrane region" description="Helical" evidence="4">
    <location>
        <begin position="87"/>
        <end position="104"/>
    </location>
</feature>
<dbReference type="Proteomes" id="UP000240505">
    <property type="component" value="Chromosome"/>
</dbReference>
<evidence type="ECO:0000259" key="5">
    <source>
        <dbReference type="PROSITE" id="PS01124"/>
    </source>
</evidence>
<dbReference type="GO" id="GO:0043565">
    <property type="term" value="F:sequence-specific DNA binding"/>
    <property type="evidence" value="ECO:0007669"/>
    <property type="project" value="InterPro"/>
</dbReference>
<dbReference type="InterPro" id="IPR009057">
    <property type="entry name" value="Homeodomain-like_sf"/>
</dbReference>
<dbReference type="InterPro" id="IPR018062">
    <property type="entry name" value="HTH_AraC-typ_CS"/>
</dbReference>
<dbReference type="OrthoDB" id="345413at2"/>
<keyword evidence="4" id="KW-0472">Membrane</keyword>
<dbReference type="RefSeq" id="WP_107142660.1">
    <property type="nucleotide sequence ID" value="NZ_CP028324.1"/>
</dbReference>
<dbReference type="KEGG" id="masz:C9I28_17935"/>
<sequence>MLVGIEFATGLLGLFLAFPLLAMMRSRPANGWLGLFILSISLLSLAFAVYRRMPQLFGLFDWPLAAVGAFFYCYVRSLAGLGNSRRQLWHFLPLGLFVAALAYGRCRLSGVAILELLLGGATPLFGMLLLGFQLLAGCYAVAALWRLGQYRRRLRDRYSSVERRDLQWLSWLSMSFIALLLLWIPANLFGGIWALLLILGRLLVLYFVGWFGLRQTAVFLAPIGQAKPVLTEQAIGSDATTLASAETSAILAADDIMPSALEPSPDQKYARSGMTAAASQLIGERLARWGSHERGFLDADIRLVDVSKSIGTSPQLLSQYLNDILGSSFFDYINGLRVAHVQQLMRDRANDGRTLLELAFESGFNSKSTFNTSFKKINGLAPSSWRRQYAGRCAPIGQDVATGVSEQTCG</sequence>
<organism evidence="6 7">
    <name type="scientific">Pseudoduganella armeniaca</name>
    <dbReference type="NCBI Taxonomy" id="2072590"/>
    <lineage>
        <taxon>Bacteria</taxon>
        <taxon>Pseudomonadati</taxon>
        <taxon>Pseudomonadota</taxon>
        <taxon>Betaproteobacteria</taxon>
        <taxon>Burkholderiales</taxon>
        <taxon>Oxalobacteraceae</taxon>
        <taxon>Telluria group</taxon>
        <taxon>Pseudoduganella</taxon>
    </lineage>
</organism>